<feature type="transmembrane region" description="Helical" evidence="1">
    <location>
        <begin position="338"/>
        <end position="362"/>
    </location>
</feature>
<feature type="transmembrane region" description="Helical" evidence="1">
    <location>
        <begin position="374"/>
        <end position="399"/>
    </location>
</feature>
<dbReference type="Pfam" id="PF03616">
    <property type="entry name" value="Glt_symporter"/>
    <property type="match status" value="1"/>
</dbReference>
<feature type="transmembrane region" description="Helical" evidence="1">
    <location>
        <begin position="308"/>
        <end position="331"/>
    </location>
</feature>
<reference evidence="3 4" key="1">
    <citation type="journal article" date="2016" name="Environ. Microbiol.">
        <title>New Methyloceanibacter diversity from North Sea sediments includes methanotroph containing solely the soluble methane monooxygenase.</title>
        <authorList>
            <person name="Vekeman B."/>
            <person name="Kerckhof F.M."/>
            <person name="Cremers G."/>
            <person name="de Vos P."/>
            <person name="Vandamme P."/>
            <person name="Boon N."/>
            <person name="Op den Camp H.J."/>
            <person name="Heylen K."/>
        </authorList>
    </citation>
    <scope>NUCLEOTIDE SEQUENCE [LARGE SCALE GENOMIC DNA]</scope>
    <source>
        <strain evidence="3 4">R-67174</strain>
    </source>
</reference>
<gene>
    <name evidence="1" type="primary">gltS</name>
    <name evidence="3" type="ORF">AUC68_04555</name>
</gene>
<keyword evidence="1" id="KW-0997">Cell inner membrane</keyword>
<keyword evidence="1" id="KW-1003">Cell membrane</keyword>
<feature type="transmembrane region" description="Helical" evidence="1">
    <location>
        <begin position="128"/>
        <end position="148"/>
    </location>
</feature>
<evidence type="ECO:0000256" key="1">
    <source>
        <dbReference type="HAMAP-Rule" id="MF_02062"/>
    </source>
</evidence>
<feature type="transmembrane region" description="Helical" evidence="1">
    <location>
        <begin position="280"/>
        <end position="302"/>
    </location>
</feature>
<organism evidence="3 4">
    <name type="scientific">Methyloceanibacter methanicus</name>
    <dbReference type="NCBI Taxonomy" id="1774968"/>
    <lineage>
        <taxon>Bacteria</taxon>
        <taxon>Pseudomonadati</taxon>
        <taxon>Pseudomonadota</taxon>
        <taxon>Alphaproteobacteria</taxon>
        <taxon>Hyphomicrobiales</taxon>
        <taxon>Hyphomicrobiaceae</taxon>
        <taxon>Methyloceanibacter</taxon>
    </lineage>
</organism>
<keyword evidence="1" id="KW-1133">Transmembrane helix</keyword>
<feature type="transmembrane region" description="Helical" evidence="1">
    <location>
        <begin position="38"/>
        <end position="59"/>
    </location>
</feature>
<dbReference type="InterPro" id="IPR004445">
    <property type="entry name" value="GltS"/>
</dbReference>
<comment type="caution">
    <text evidence="3">The sequence shown here is derived from an EMBL/GenBank/DDBJ whole genome shotgun (WGS) entry which is preliminary data.</text>
</comment>
<dbReference type="STRING" id="1774968.AUC68_04555"/>
<feature type="transmembrane region" description="Helical" evidence="1">
    <location>
        <begin position="94"/>
        <end position="121"/>
    </location>
</feature>
<dbReference type="AlphaFoldDB" id="A0A1E3W136"/>
<comment type="subcellular location">
    <subcellularLocation>
        <location evidence="1">Cell inner membrane</location>
        <topology evidence="1">Multi-pass membrane protein</topology>
    </subcellularLocation>
</comment>
<keyword evidence="1" id="KW-0769">Symport</keyword>
<dbReference type="OrthoDB" id="4921038at2"/>
<dbReference type="GO" id="GO:0015813">
    <property type="term" value="P:L-glutamate transmembrane transport"/>
    <property type="evidence" value="ECO:0007669"/>
    <property type="project" value="UniProtKB-UniRule"/>
</dbReference>
<keyword evidence="1" id="KW-0029">Amino-acid transport</keyword>
<keyword evidence="1" id="KW-0812">Transmembrane</keyword>
<keyword evidence="1" id="KW-0915">Sodium</keyword>
<dbReference type="RefSeq" id="WP_069437451.1">
    <property type="nucleotide sequence ID" value="NZ_LPWG01000011.1"/>
</dbReference>
<feature type="transmembrane region" description="Helical" evidence="1">
    <location>
        <begin position="160"/>
        <end position="183"/>
    </location>
</feature>
<dbReference type="PANTHER" id="PTHR36178">
    <property type="entry name" value="SLR0625 PROTEIN"/>
    <property type="match status" value="1"/>
</dbReference>
<keyword evidence="1" id="KW-0813">Transport</keyword>
<evidence type="ECO:0000313" key="4">
    <source>
        <dbReference type="Proteomes" id="UP000094501"/>
    </source>
</evidence>
<dbReference type="PANTHER" id="PTHR36178:SF1">
    <property type="entry name" value="SODIUM_GLUTAMATE SYMPORTER"/>
    <property type="match status" value="1"/>
</dbReference>
<keyword evidence="1" id="KW-0406">Ion transport</keyword>
<dbReference type="NCBIfam" id="TIGR00210">
    <property type="entry name" value="gltS"/>
    <property type="match status" value="1"/>
</dbReference>
<proteinExistence type="inferred from homology"/>
<evidence type="ECO:0000313" key="3">
    <source>
        <dbReference type="EMBL" id="ODR99517.1"/>
    </source>
</evidence>
<name>A0A1E3W136_9HYPH</name>
<keyword evidence="1" id="KW-0739">Sodium transport</keyword>
<dbReference type="EMBL" id="LPWG01000011">
    <property type="protein sequence ID" value="ODR99517.1"/>
    <property type="molecule type" value="Genomic_DNA"/>
</dbReference>
<feature type="transmembrane region" description="Helical" evidence="1">
    <location>
        <begin position="71"/>
        <end position="88"/>
    </location>
</feature>
<comment type="similarity">
    <text evidence="1">Belongs to the glutamate:Na(+) symporter (ESS) (TC 2.A.27) family.</text>
</comment>
<dbReference type="HAMAP" id="MF_02062">
    <property type="entry name" value="GltS"/>
    <property type="match status" value="1"/>
</dbReference>
<sequence length="401" mass="42331">MTHSIEINSFIALTVGFVVFFAGQYLTKKIRFLADYNIPEPVSGGIAVALTTWALYAFFGREISFDLSARDALLVYFFTTVGLNARFADLVRGGLPLALMLGATVVFMLLQNLAGAAVALLWGLPSQVGVLLGTASLIGGHGTAIAWGPRIAEARNVAGAAELGVAMATMGLIVASLLGGPIAKYLIEKNDLKSDPDQEAAFVIVDNDERTDHFDYVDVIRSLLVANIAIIAGYAAHVALQEAGVMLPLFVPCLLAGIVLTNTVPSLIPNLKWPSRSPALALVSDFSLSVFLAMSLMSMQMWTLSGSTGLLITTTLLQAALAALFILFVFYRLMGSNYFAAVLSAGFAGFTLGATPTAIANMSAVTKHFGPSPLAFIVLPLVSAFFVDLANAVVIQLFVGS</sequence>
<keyword evidence="4" id="KW-1185">Reference proteome</keyword>
<feature type="transmembrane region" description="Helical" evidence="1">
    <location>
        <begin position="246"/>
        <end position="268"/>
    </location>
</feature>
<feature type="transmembrane region" description="Helical" evidence="1">
    <location>
        <begin position="219"/>
        <end position="240"/>
    </location>
</feature>
<keyword evidence="1" id="KW-0472">Membrane</keyword>
<dbReference type="Proteomes" id="UP000094501">
    <property type="component" value="Unassembled WGS sequence"/>
</dbReference>
<feature type="transmembrane region" description="Helical" evidence="1">
    <location>
        <begin position="7"/>
        <end position="26"/>
    </location>
</feature>
<comment type="function">
    <text evidence="1">Catalyzes the sodium-dependent transport of glutamate.</text>
</comment>
<evidence type="ECO:0000256" key="2">
    <source>
        <dbReference type="NCBIfam" id="TIGR00210"/>
    </source>
</evidence>
<protein>
    <recommendedName>
        <fullName evidence="1 2">Sodium/glutamate symporter</fullName>
    </recommendedName>
</protein>
<dbReference type="GO" id="GO:0005886">
    <property type="term" value="C:plasma membrane"/>
    <property type="evidence" value="ECO:0007669"/>
    <property type="project" value="UniProtKB-SubCell"/>
</dbReference>
<accession>A0A1E3W136</accession>
<dbReference type="GO" id="GO:0015501">
    <property type="term" value="F:glutamate:sodium symporter activity"/>
    <property type="evidence" value="ECO:0007669"/>
    <property type="project" value="UniProtKB-UniRule"/>
</dbReference>